<dbReference type="PANTHER" id="PTHR34580">
    <property type="match status" value="1"/>
</dbReference>
<dbReference type="Pfam" id="PF08279">
    <property type="entry name" value="HTH_11"/>
    <property type="match status" value="1"/>
</dbReference>
<dbReference type="RefSeq" id="WP_160765096.1">
    <property type="nucleotide sequence ID" value="NZ_WUPT01000002.1"/>
</dbReference>
<name>A0A7C9MF36_9RHOB</name>
<reference evidence="3 4" key="1">
    <citation type="submission" date="2019-12" db="EMBL/GenBank/DDBJ databases">
        <authorList>
            <person name="Lee S.D."/>
        </authorList>
    </citation>
    <scope>NUCLEOTIDE SEQUENCE [LARGE SCALE GENOMIC DNA]</scope>
    <source>
        <strain evidence="3 4">GH1-50</strain>
    </source>
</reference>
<dbReference type="Proteomes" id="UP000480350">
    <property type="component" value="Unassembled WGS sequence"/>
</dbReference>
<dbReference type="InterPro" id="IPR036390">
    <property type="entry name" value="WH_DNA-bd_sf"/>
</dbReference>
<gene>
    <name evidence="3" type="ORF">GQ651_15500</name>
</gene>
<accession>A0A7C9MF36</accession>
<dbReference type="SUPFAM" id="SSF46785">
    <property type="entry name" value="Winged helix' DNA-binding domain"/>
    <property type="match status" value="1"/>
</dbReference>
<dbReference type="PROSITE" id="PS52050">
    <property type="entry name" value="WYL"/>
    <property type="match status" value="1"/>
</dbReference>
<evidence type="ECO:0000313" key="4">
    <source>
        <dbReference type="Proteomes" id="UP000480350"/>
    </source>
</evidence>
<dbReference type="EMBL" id="WUPT01000002">
    <property type="protein sequence ID" value="MXQ09251.1"/>
    <property type="molecule type" value="Genomic_DNA"/>
</dbReference>
<protein>
    <submittedName>
        <fullName evidence="3">HTH domain-containing protein</fullName>
    </submittedName>
</protein>
<organism evidence="3 4">
    <name type="scientific">Kangsaoukella pontilimi</name>
    <dbReference type="NCBI Taxonomy" id="2691042"/>
    <lineage>
        <taxon>Bacteria</taxon>
        <taxon>Pseudomonadati</taxon>
        <taxon>Pseudomonadota</taxon>
        <taxon>Alphaproteobacteria</taxon>
        <taxon>Rhodobacterales</taxon>
        <taxon>Paracoccaceae</taxon>
        <taxon>Kangsaoukella</taxon>
    </lineage>
</organism>
<evidence type="ECO:0000259" key="2">
    <source>
        <dbReference type="Pfam" id="PF13280"/>
    </source>
</evidence>
<dbReference type="InterPro" id="IPR051534">
    <property type="entry name" value="CBASS_pafABC_assoc_protein"/>
</dbReference>
<dbReference type="Gene3D" id="1.10.10.10">
    <property type="entry name" value="Winged helix-like DNA-binding domain superfamily/Winged helix DNA-binding domain"/>
    <property type="match status" value="1"/>
</dbReference>
<dbReference type="PANTHER" id="PTHR34580:SF3">
    <property type="entry name" value="PROTEIN PAFB"/>
    <property type="match status" value="1"/>
</dbReference>
<dbReference type="AlphaFoldDB" id="A0A7C9MF36"/>
<sequence>MRRGDRLFEIIEILRRSRGPISAQSIGAELGVTKRTVYRDVAALIAQGVPINGEAGVGYVLEPGFHMPPLMLTPDEIEAVVLGVQWVRTRGEPELARAADKLIAKLEAVAPEKYRTSFLQPSVSVAPVVTPAEVLGAAAIRGAIRRGRKIELVYADNAGRRTRRVIWPILLGYRDTSRIIAAWCELREGFRYFRTERIAEAAVLEAAIPRRMDLLRAEWERAMATERQRYEDGLTGGAGD</sequence>
<dbReference type="InterPro" id="IPR026881">
    <property type="entry name" value="WYL_dom"/>
</dbReference>
<feature type="domain" description="Helix-turn-helix type 11" evidence="1">
    <location>
        <begin position="6"/>
        <end position="59"/>
    </location>
</feature>
<feature type="domain" description="WYL" evidence="2">
    <location>
        <begin position="138"/>
        <end position="202"/>
    </location>
</feature>
<evidence type="ECO:0000313" key="3">
    <source>
        <dbReference type="EMBL" id="MXQ09251.1"/>
    </source>
</evidence>
<dbReference type="Pfam" id="PF13280">
    <property type="entry name" value="WYL"/>
    <property type="match status" value="1"/>
</dbReference>
<reference evidence="3 4" key="2">
    <citation type="submission" date="2020-03" db="EMBL/GenBank/DDBJ databases">
        <title>Kangsaoukella pontilimi gen. nov., sp. nov., a new member of the family Rhodobacteraceae isolated from a tidal mudflat.</title>
        <authorList>
            <person name="Kim I.S."/>
        </authorList>
    </citation>
    <scope>NUCLEOTIDE SEQUENCE [LARGE SCALE GENOMIC DNA]</scope>
    <source>
        <strain evidence="3 4">GH1-50</strain>
    </source>
</reference>
<proteinExistence type="predicted"/>
<keyword evidence="4" id="KW-1185">Reference proteome</keyword>
<dbReference type="InterPro" id="IPR036388">
    <property type="entry name" value="WH-like_DNA-bd_sf"/>
</dbReference>
<dbReference type="InterPro" id="IPR013196">
    <property type="entry name" value="HTH_11"/>
</dbReference>
<evidence type="ECO:0000259" key="1">
    <source>
        <dbReference type="Pfam" id="PF08279"/>
    </source>
</evidence>
<comment type="caution">
    <text evidence="3">The sequence shown here is derived from an EMBL/GenBank/DDBJ whole genome shotgun (WGS) entry which is preliminary data.</text>
</comment>